<dbReference type="EMBL" id="JACSQC010000006">
    <property type="protein sequence ID" value="MBD8044694.1"/>
    <property type="molecule type" value="Genomic_DNA"/>
</dbReference>
<gene>
    <name evidence="3" type="ORF">H9638_12830</name>
</gene>
<protein>
    <recommendedName>
        <fullName evidence="5">DNA modification methylase</fullName>
    </recommendedName>
</protein>
<keyword evidence="2" id="KW-0732">Signal</keyword>
<dbReference type="RefSeq" id="WP_191747949.1">
    <property type="nucleotide sequence ID" value="NZ_JACSQC010000006.1"/>
</dbReference>
<reference evidence="3 4" key="1">
    <citation type="submission" date="2020-08" db="EMBL/GenBank/DDBJ databases">
        <title>A Genomic Blueprint of the Chicken Gut Microbiome.</title>
        <authorList>
            <person name="Gilroy R."/>
            <person name="Ravi A."/>
            <person name="Getino M."/>
            <person name="Pursley I."/>
            <person name="Horton D.L."/>
            <person name="Alikhan N.-F."/>
            <person name="Baker D."/>
            <person name="Gharbi K."/>
            <person name="Hall N."/>
            <person name="Watson M."/>
            <person name="Adriaenssens E.M."/>
            <person name="Foster-Nyarko E."/>
            <person name="Jarju S."/>
            <person name="Secka A."/>
            <person name="Antonio M."/>
            <person name="Oren A."/>
            <person name="Chaudhuri R."/>
            <person name="La Ragione R.M."/>
            <person name="Hildebrand F."/>
            <person name="Pallen M.J."/>
        </authorList>
    </citation>
    <scope>NUCLEOTIDE SEQUENCE [LARGE SCALE GENOMIC DNA]</scope>
    <source>
        <strain evidence="3 4">Sa2BUA2</strain>
    </source>
</reference>
<keyword evidence="4" id="KW-1185">Reference proteome</keyword>
<accession>A0ABR8YLC4</accession>
<evidence type="ECO:0000313" key="4">
    <source>
        <dbReference type="Proteomes" id="UP000652763"/>
    </source>
</evidence>
<evidence type="ECO:0008006" key="5">
    <source>
        <dbReference type="Google" id="ProtNLM"/>
    </source>
</evidence>
<dbReference type="Proteomes" id="UP000652763">
    <property type="component" value="Unassembled WGS sequence"/>
</dbReference>
<comment type="caution">
    <text evidence="3">The sequence shown here is derived from an EMBL/GenBank/DDBJ whole genome shotgun (WGS) entry which is preliminary data.</text>
</comment>
<feature type="compositionally biased region" description="Low complexity" evidence="1">
    <location>
        <begin position="173"/>
        <end position="193"/>
    </location>
</feature>
<evidence type="ECO:0000313" key="3">
    <source>
        <dbReference type="EMBL" id="MBD8044694.1"/>
    </source>
</evidence>
<organism evidence="3 4">
    <name type="scientific">Arthrobacter pullicola</name>
    <dbReference type="NCBI Taxonomy" id="2762224"/>
    <lineage>
        <taxon>Bacteria</taxon>
        <taxon>Bacillati</taxon>
        <taxon>Actinomycetota</taxon>
        <taxon>Actinomycetes</taxon>
        <taxon>Micrococcales</taxon>
        <taxon>Micrococcaceae</taxon>
        <taxon>Arthrobacter</taxon>
    </lineage>
</organism>
<proteinExistence type="predicted"/>
<evidence type="ECO:0000256" key="2">
    <source>
        <dbReference type="SAM" id="SignalP"/>
    </source>
</evidence>
<feature type="region of interest" description="Disordered" evidence="1">
    <location>
        <begin position="160"/>
        <end position="193"/>
    </location>
</feature>
<sequence length="193" mass="19401">MRFTPKNRTRTAAAAGVIALSLLGATGCSAVNDQATTLEYSPSDGIVQDLGDLQLRNIVLVSDGDGDPGRLLGTVANTSSEPINLELSIGGSDLSWNIPAGGKVIYDDAPQSEVLVASVNVIPGTGIRAEATAASETATLNIPVVDGQVSYYQDYLPTAEATPTSEATEEAAGEATAPAAGEATGAPTGTAAP</sequence>
<dbReference type="PROSITE" id="PS51257">
    <property type="entry name" value="PROKAR_LIPOPROTEIN"/>
    <property type="match status" value="1"/>
</dbReference>
<evidence type="ECO:0000256" key="1">
    <source>
        <dbReference type="SAM" id="MobiDB-lite"/>
    </source>
</evidence>
<name>A0ABR8YLC4_9MICC</name>
<feature type="signal peptide" evidence="2">
    <location>
        <begin position="1"/>
        <end position="30"/>
    </location>
</feature>
<feature type="chain" id="PRO_5047055321" description="DNA modification methylase" evidence="2">
    <location>
        <begin position="31"/>
        <end position="193"/>
    </location>
</feature>